<feature type="transmembrane region" description="Helical" evidence="6">
    <location>
        <begin position="407"/>
        <end position="430"/>
    </location>
</feature>
<feature type="transmembrane region" description="Helical" evidence="6">
    <location>
        <begin position="131"/>
        <end position="149"/>
    </location>
</feature>
<dbReference type="PANTHER" id="PTHR12385:SF4">
    <property type="entry name" value="PROTEIN PNS1"/>
    <property type="match status" value="1"/>
</dbReference>
<dbReference type="PANTHER" id="PTHR12385">
    <property type="entry name" value="CHOLINE TRANSPORTER-LIKE (SLC FAMILY 44)"/>
    <property type="match status" value="1"/>
</dbReference>
<evidence type="ECO:0000256" key="3">
    <source>
        <dbReference type="ARBA" id="ARBA00022692"/>
    </source>
</evidence>
<dbReference type="GO" id="GO:0022857">
    <property type="term" value="F:transmembrane transporter activity"/>
    <property type="evidence" value="ECO:0007669"/>
    <property type="project" value="UniProtKB-UniRule"/>
</dbReference>
<comment type="similarity">
    <text evidence="2 6">Belongs to the CTL (choline transporter-like) family.</text>
</comment>
<evidence type="ECO:0000313" key="8">
    <source>
        <dbReference type="EMBL" id="TMW63902.1"/>
    </source>
</evidence>
<evidence type="ECO:0000256" key="5">
    <source>
        <dbReference type="ARBA" id="ARBA00023136"/>
    </source>
</evidence>
<feature type="transmembrane region" description="Helical" evidence="6">
    <location>
        <begin position="360"/>
        <end position="386"/>
    </location>
</feature>
<feature type="transmembrane region" description="Helical" evidence="6">
    <location>
        <begin position="75"/>
        <end position="95"/>
    </location>
</feature>
<feature type="transmembrane region" description="Helical" evidence="6">
    <location>
        <begin position="107"/>
        <end position="125"/>
    </location>
</feature>
<keyword evidence="9" id="KW-1185">Reference proteome</keyword>
<evidence type="ECO:0000256" key="1">
    <source>
        <dbReference type="ARBA" id="ARBA00004141"/>
    </source>
</evidence>
<accession>A0A8K1FLJ6</accession>
<feature type="compositionally biased region" description="Acidic residues" evidence="7">
    <location>
        <begin position="1"/>
        <end position="10"/>
    </location>
</feature>
<comment type="function">
    <text evidence="6">Choline transporter.</text>
</comment>
<feature type="transmembrane region" description="Helical" evidence="6">
    <location>
        <begin position="266"/>
        <end position="287"/>
    </location>
</feature>
<comment type="caution">
    <text evidence="8">The sequence shown here is derived from an EMBL/GenBank/DDBJ whole genome shotgun (WGS) entry which is preliminary data.</text>
</comment>
<keyword evidence="3 6" id="KW-0812">Transmembrane</keyword>
<gene>
    <name evidence="8" type="ORF">Poli38472_014812</name>
</gene>
<feature type="region of interest" description="Disordered" evidence="7">
    <location>
        <begin position="1"/>
        <end position="21"/>
    </location>
</feature>
<dbReference type="AlphaFoldDB" id="A0A8K1FLJ6"/>
<organism evidence="8 9">
    <name type="scientific">Pythium oligandrum</name>
    <name type="common">Mycoparasitic fungus</name>
    <dbReference type="NCBI Taxonomy" id="41045"/>
    <lineage>
        <taxon>Eukaryota</taxon>
        <taxon>Sar</taxon>
        <taxon>Stramenopiles</taxon>
        <taxon>Oomycota</taxon>
        <taxon>Peronosporomycetes</taxon>
        <taxon>Pythiales</taxon>
        <taxon>Pythiaceae</taxon>
        <taxon>Pythium</taxon>
    </lineage>
</organism>
<keyword evidence="4 6" id="KW-1133">Transmembrane helix</keyword>
<dbReference type="EMBL" id="SPLM01000044">
    <property type="protein sequence ID" value="TMW63902.1"/>
    <property type="molecule type" value="Genomic_DNA"/>
</dbReference>
<reference evidence="8" key="1">
    <citation type="submission" date="2019-03" db="EMBL/GenBank/DDBJ databases">
        <title>Long read genome sequence of the mycoparasitic Pythium oligandrum ATCC 38472 isolated from sugarbeet rhizosphere.</title>
        <authorList>
            <person name="Gaulin E."/>
        </authorList>
    </citation>
    <scope>NUCLEOTIDE SEQUENCE</scope>
    <source>
        <strain evidence="8">ATCC 38472_TT</strain>
    </source>
</reference>
<dbReference type="OrthoDB" id="44736at2759"/>
<evidence type="ECO:0000256" key="4">
    <source>
        <dbReference type="ARBA" id="ARBA00022989"/>
    </source>
</evidence>
<sequence>MELEHADEEALLGKQDASTHQPSGYRIEFKDRLFALAFGAQVAAVVVVALTVGVPNVFNIYFTIHGDDSSHGLKMFWIFLLTSCVGGGVSALWLHILQRHASEVINWTLRGSIGVLIVSSLLAFVDSGIGGRAVGFVNLFFAVTVLIYYRSIQPMIAFAASNLAAASRILYEFPNLITMAYLALVVQVVWTLVWSVAAVGVLAKSAVNFHDASSFSNVCFFFMLLSHFWFVEVAKNVVHCIAAGAVGEWWFGLHDATTVQRSKIRAVTISLGSICFGSLAIAVLSALKTLLLSTPRRKGRRSPNACLECIIRFVRRNIQYFNKFAFCQVAIYGKDFQTAGYDTMRLFRDRGWSALLNDSLISSVLSIGSLVVGATSGAIGSSWVYMTMECTPAEVQAHGDQCETFNVVVLTFLACSSIGYAMCAIVSSVLDSIVSTIFVCFAEDPAALQQAHAEEHRRLVEAWRRHKPDLLAFPSPA</sequence>
<name>A0A8K1FLJ6_PYTOL</name>
<dbReference type="GO" id="GO:0005886">
    <property type="term" value="C:plasma membrane"/>
    <property type="evidence" value="ECO:0007669"/>
    <property type="project" value="UniProtKB-SubCell"/>
</dbReference>
<evidence type="ECO:0000256" key="6">
    <source>
        <dbReference type="RuleBase" id="RU368066"/>
    </source>
</evidence>
<feature type="transmembrane region" description="Helical" evidence="6">
    <location>
        <begin position="214"/>
        <end position="230"/>
    </location>
</feature>
<feature type="transmembrane region" description="Helical" evidence="6">
    <location>
        <begin position="179"/>
        <end position="202"/>
    </location>
</feature>
<comment type="subcellular location">
    <subcellularLocation>
        <location evidence="6">Cell membrane</location>
        <topology evidence="6">Multi-pass membrane protein</topology>
    </subcellularLocation>
    <subcellularLocation>
        <location evidence="1">Membrane</location>
        <topology evidence="1">Multi-pass membrane protein</topology>
    </subcellularLocation>
</comment>
<dbReference type="Pfam" id="PF04515">
    <property type="entry name" value="Choline_transpo"/>
    <property type="match status" value="1"/>
</dbReference>
<keyword evidence="5 6" id="KW-0472">Membrane</keyword>
<feature type="transmembrane region" description="Helical" evidence="6">
    <location>
        <begin position="33"/>
        <end position="55"/>
    </location>
</feature>
<evidence type="ECO:0000313" key="9">
    <source>
        <dbReference type="Proteomes" id="UP000794436"/>
    </source>
</evidence>
<proteinExistence type="inferred from homology"/>
<evidence type="ECO:0000256" key="7">
    <source>
        <dbReference type="SAM" id="MobiDB-lite"/>
    </source>
</evidence>
<dbReference type="InterPro" id="IPR007603">
    <property type="entry name" value="Choline_transptr-like"/>
</dbReference>
<dbReference type="Proteomes" id="UP000794436">
    <property type="component" value="Unassembled WGS sequence"/>
</dbReference>
<evidence type="ECO:0000256" key="2">
    <source>
        <dbReference type="ARBA" id="ARBA00007168"/>
    </source>
</evidence>
<protein>
    <recommendedName>
        <fullName evidence="6">Choline transporter-like protein</fullName>
    </recommendedName>
</protein>